<keyword evidence="1" id="KW-0285">Flavoprotein</keyword>
<evidence type="ECO:0000256" key="2">
    <source>
        <dbReference type="ARBA" id="ARBA00023002"/>
    </source>
</evidence>
<dbReference type="InterPro" id="IPR001155">
    <property type="entry name" value="OxRdtase_FMN_N"/>
</dbReference>
<keyword evidence="5" id="KW-1185">Reference proteome</keyword>
<dbReference type="InterPro" id="IPR013785">
    <property type="entry name" value="Aldolase_TIM"/>
</dbReference>
<proteinExistence type="predicted"/>
<dbReference type="OrthoDB" id="9772736at2"/>
<keyword evidence="2 4" id="KW-0560">Oxidoreductase</keyword>
<organism evidence="4 5">
    <name type="scientific">Saltatorellus ferox</name>
    <dbReference type="NCBI Taxonomy" id="2528018"/>
    <lineage>
        <taxon>Bacteria</taxon>
        <taxon>Pseudomonadati</taxon>
        <taxon>Planctomycetota</taxon>
        <taxon>Planctomycetia</taxon>
        <taxon>Planctomycetia incertae sedis</taxon>
        <taxon>Saltatorellus</taxon>
    </lineage>
</organism>
<dbReference type="Proteomes" id="UP000320390">
    <property type="component" value="Chromosome"/>
</dbReference>
<dbReference type="InterPro" id="IPR051799">
    <property type="entry name" value="NADH_flavin_oxidoreductase"/>
</dbReference>
<dbReference type="RefSeq" id="WP_145195680.1">
    <property type="nucleotide sequence ID" value="NZ_CP036434.1"/>
</dbReference>
<evidence type="ECO:0000259" key="3">
    <source>
        <dbReference type="Pfam" id="PF00724"/>
    </source>
</evidence>
<name>A0A518EPD4_9BACT</name>
<dbReference type="GO" id="GO:0010181">
    <property type="term" value="F:FMN binding"/>
    <property type="evidence" value="ECO:0007669"/>
    <property type="project" value="InterPro"/>
</dbReference>
<sequence>MKFKLTGSYRTADALRARLDELDLDVALDDALEGARGPLGQDIEWATGRFAKNRFAIHPMEGWDGTAEGTPSELTLRRWRRFGLSGAALIWGCEAFAVQADGRANKNQLYLSDEDTAARSLEALRAEVLAGREEIGMAADAGPIGLQLTHSGRWSRPLGPPAPKPATRDALLDERAGADVALLTDDELQAIRDRYVLAAKVAQRTGFDFVDVKACHGYLLHELLGAHGRPGPYGGASFENRSRLFVEIVEAILAEVPGMEIGVRVSLADVVPHRPSTHDDRRGEPAAESWEHGFGVDHQNAQRFAMDEPFQFLELVRSLGVRLVNVTLGSPYYNPHLQRPAAYPPSDGYQPFADPLVFVAEHLNVVRQAKMRFPDLLFVGTGYTYLMDWLPHVAQAEVRAGHVDFVGLGRMVLSYPDLPRDVLEGREFQRKLVCRTFSDCTTAPRNGMKSGCYPLDALYKAMPERDRLETIKKEWKSASGETA</sequence>
<dbReference type="EMBL" id="CP036434">
    <property type="protein sequence ID" value="QDV05945.1"/>
    <property type="molecule type" value="Genomic_DNA"/>
</dbReference>
<protein>
    <submittedName>
        <fullName evidence="4">N-ethylmaleimide reductase</fullName>
        <ecNumber evidence="4">1.-.-.-</ecNumber>
    </submittedName>
</protein>
<dbReference type="PANTHER" id="PTHR43656:SF2">
    <property type="entry name" value="BINDING OXIDOREDUCTASE, PUTATIVE (AFU_ORTHOLOGUE AFUA_2G08260)-RELATED"/>
    <property type="match status" value="1"/>
</dbReference>
<dbReference type="AlphaFoldDB" id="A0A518EPD4"/>
<dbReference type="EC" id="1.-.-.-" evidence="4"/>
<evidence type="ECO:0000313" key="4">
    <source>
        <dbReference type="EMBL" id="QDV05945.1"/>
    </source>
</evidence>
<dbReference type="GO" id="GO:0016491">
    <property type="term" value="F:oxidoreductase activity"/>
    <property type="evidence" value="ECO:0007669"/>
    <property type="project" value="UniProtKB-KW"/>
</dbReference>
<dbReference type="Pfam" id="PF00724">
    <property type="entry name" value="Oxidored_FMN"/>
    <property type="match status" value="1"/>
</dbReference>
<dbReference type="Gene3D" id="3.20.20.70">
    <property type="entry name" value="Aldolase class I"/>
    <property type="match status" value="1"/>
</dbReference>
<reference evidence="4 5" key="1">
    <citation type="submission" date="2019-02" db="EMBL/GenBank/DDBJ databases">
        <title>Deep-cultivation of Planctomycetes and their phenomic and genomic characterization uncovers novel biology.</title>
        <authorList>
            <person name="Wiegand S."/>
            <person name="Jogler M."/>
            <person name="Boedeker C."/>
            <person name="Pinto D."/>
            <person name="Vollmers J."/>
            <person name="Rivas-Marin E."/>
            <person name="Kohn T."/>
            <person name="Peeters S.H."/>
            <person name="Heuer A."/>
            <person name="Rast P."/>
            <person name="Oberbeckmann S."/>
            <person name="Bunk B."/>
            <person name="Jeske O."/>
            <person name="Meyerdierks A."/>
            <person name="Storesund J.E."/>
            <person name="Kallscheuer N."/>
            <person name="Luecker S."/>
            <person name="Lage O.M."/>
            <person name="Pohl T."/>
            <person name="Merkel B.J."/>
            <person name="Hornburger P."/>
            <person name="Mueller R.-W."/>
            <person name="Bruemmer F."/>
            <person name="Labrenz M."/>
            <person name="Spormann A.M."/>
            <person name="Op den Camp H."/>
            <person name="Overmann J."/>
            <person name="Amann R."/>
            <person name="Jetten M.S.M."/>
            <person name="Mascher T."/>
            <person name="Medema M.H."/>
            <person name="Devos D.P."/>
            <person name="Kaster A.-K."/>
            <person name="Ovreas L."/>
            <person name="Rohde M."/>
            <person name="Galperin M.Y."/>
            <person name="Jogler C."/>
        </authorList>
    </citation>
    <scope>NUCLEOTIDE SEQUENCE [LARGE SCALE GENOMIC DNA]</scope>
    <source>
        <strain evidence="4 5">Poly30</strain>
    </source>
</reference>
<gene>
    <name evidence="4" type="primary">nemA_1</name>
    <name evidence="4" type="ORF">Poly30_14480</name>
</gene>
<accession>A0A518EPD4</accession>
<evidence type="ECO:0000313" key="5">
    <source>
        <dbReference type="Proteomes" id="UP000320390"/>
    </source>
</evidence>
<feature type="domain" description="NADH:flavin oxidoreductase/NADH oxidase N-terminal" evidence="3">
    <location>
        <begin position="52"/>
        <end position="273"/>
    </location>
</feature>
<dbReference type="SUPFAM" id="SSF51395">
    <property type="entry name" value="FMN-linked oxidoreductases"/>
    <property type="match status" value="1"/>
</dbReference>
<evidence type="ECO:0000256" key="1">
    <source>
        <dbReference type="ARBA" id="ARBA00022630"/>
    </source>
</evidence>
<dbReference type="PANTHER" id="PTHR43656">
    <property type="entry name" value="BINDING OXIDOREDUCTASE, PUTATIVE (AFU_ORTHOLOGUE AFUA_2G08260)-RELATED"/>
    <property type="match status" value="1"/>
</dbReference>